<dbReference type="AlphaFoldDB" id="A0A6N6VR51"/>
<protein>
    <submittedName>
        <fullName evidence="2">DUF1311 domain-containing protein</fullName>
    </submittedName>
</protein>
<name>A0A6N6VR51_9BACT</name>
<reference evidence="2 3" key="1">
    <citation type="submission" date="2019-10" db="EMBL/GenBank/DDBJ databases">
        <title>New species of Slilvanegrellaceae.</title>
        <authorList>
            <person name="Pitt A."/>
            <person name="Hahn M.W."/>
        </authorList>
    </citation>
    <scope>NUCLEOTIDE SEQUENCE [LARGE SCALE GENOMIC DNA]</scope>
    <source>
        <strain evidence="2 3">SP-Ram-0.45-NSY-1</strain>
    </source>
</reference>
<sequence length="346" mass="41094">MNKIKENLEVLNKLFFYFLLFFLWNNEIIAQENKATDEFCKEVEKEFYPKNDLPTKTDFEILKNCESRKLYYGIESKKNYTNARKCAYIELNNPERNTNYIQGAVTLMMIYANGFEVSKNIKLAAHFACKIDDRYALEDRNRIDHLKFLLTNESTKVFDVCDHAMSGMMAGVCAEIQTDLSEQEIKVKIQNLTKNWNYQEKNLFQKLENAFNHFIKNRYNELELSGTARGEIALEEKERLQKLFYQSLLQFEEGNLPNESKEEYIKTDKELNEIYLRVIKQKIPVGTTYTKKGFISAERAWLKYRDALTQFGTLKYPKTNPENWKNWETKNRIIQLKELLENLKNR</sequence>
<dbReference type="Gene3D" id="1.20.1270.180">
    <property type="match status" value="1"/>
</dbReference>
<dbReference type="EMBL" id="WFLM01000004">
    <property type="protein sequence ID" value="KAB8037890.1"/>
    <property type="molecule type" value="Genomic_DNA"/>
</dbReference>
<dbReference type="Pfam" id="PF07007">
    <property type="entry name" value="LprI"/>
    <property type="match status" value="1"/>
</dbReference>
<gene>
    <name evidence="2" type="ORF">GCL60_12000</name>
</gene>
<comment type="caution">
    <text evidence="2">The sequence shown here is derived from an EMBL/GenBank/DDBJ whole genome shotgun (WGS) entry which is preliminary data.</text>
</comment>
<proteinExistence type="predicted"/>
<keyword evidence="3" id="KW-1185">Reference proteome</keyword>
<feature type="domain" description="Lysozyme inhibitor LprI-like N-terminal" evidence="1">
    <location>
        <begin position="261"/>
        <end position="309"/>
    </location>
</feature>
<evidence type="ECO:0000259" key="1">
    <source>
        <dbReference type="Pfam" id="PF07007"/>
    </source>
</evidence>
<organism evidence="2 3">
    <name type="scientific">Silvanigrella paludirubra</name>
    <dbReference type="NCBI Taxonomy" id="2499159"/>
    <lineage>
        <taxon>Bacteria</taxon>
        <taxon>Pseudomonadati</taxon>
        <taxon>Bdellovibrionota</taxon>
        <taxon>Oligoflexia</taxon>
        <taxon>Silvanigrellales</taxon>
        <taxon>Silvanigrellaceae</taxon>
        <taxon>Silvanigrella</taxon>
    </lineage>
</organism>
<dbReference type="InterPro" id="IPR009739">
    <property type="entry name" value="LprI-like_N"/>
</dbReference>
<evidence type="ECO:0000313" key="3">
    <source>
        <dbReference type="Proteomes" id="UP000437748"/>
    </source>
</evidence>
<accession>A0A6N6VR51</accession>
<evidence type="ECO:0000313" key="2">
    <source>
        <dbReference type="EMBL" id="KAB8037890.1"/>
    </source>
</evidence>
<dbReference type="Proteomes" id="UP000437748">
    <property type="component" value="Unassembled WGS sequence"/>
</dbReference>